<accession>A0A6M0SID2</accession>
<name>A0A6M0SID2_9CYAN</name>
<proteinExistence type="predicted"/>
<evidence type="ECO:0000313" key="1">
    <source>
        <dbReference type="EMBL" id="NEZ67721.1"/>
    </source>
</evidence>
<evidence type="ECO:0000313" key="2">
    <source>
        <dbReference type="Proteomes" id="UP000473574"/>
    </source>
</evidence>
<dbReference type="AlphaFoldDB" id="A0A6M0SID2"/>
<comment type="caution">
    <text evidence="1">The sequence shown here is derived from an EMBL/GenBank/DDBJ whole genome shotgun (WGS) entry which is preliminary data.</text>
</comment>
<protein>
    <submittedName>
        <fullName evidence="1">Uncharacterized protein</fullName>
    </submittedName>
</protein>
<organism evidence="1 2">
    <name type="scientific">Adonisia turfae CCMR0082</name>
    <dbReference type="NCBI Taxonomy" id="2304604"/>
    <lineage>
        <taxon>Bacteria</taxon>
        <taxon>Bacillati</taxon>
        <taxon>Cyanobacteriota</taxon>
        <taxon>Adonisia</taxon>
        <taxon>Adonisia turfae</taxon>
    </lineage>
</organism>
<sequence length="96" mass="10787">MADETLRKLINPPASSELTVTSRQNQEPVRLMISGSRWGIKIMIYTLFKLGFAPVDAWSKPQQIPHSNRLMSVMTKYIQRPGRIGESTPSNQSGQS</sequence>
<reference evidence="1 2" key="1">
    <citation type="journal article" date="2020" name="Microb. Ecol.">
        <title>Ecogenomics of the Marine Benthic Filamentous Cyanobacterium Adonisia.</title>
        <authorList>
            <person name="Walter J.M."/>
            <person name="Coutinho F.H."/>
            <person name="Leomil L."/>
            <person name="Hargreaves P.I."/>
            <person name="Campeao M.E."/>
            <person name="Vieira V.V."/>
            <person name="Silva B.S."/>
            <person name="Fistarol G.O."/>
            <person name="Salomon P.S."/>
            <person name="Sawabe T."/>
            <person name="Mino S."/>
            <person name="Hosokawa M."/>
            <person name="Miyashita H."/>
            <person name="Maruyama F."/>
            <person name="van Verk M.C."/>
            <person name="Dutilh B.E."/>
            <person name="Thompson C.C."/>
            <person name="Thompson F.L."/>
        </authorList>
    </citation>
    <scope>NUCLEOTIDE SEQUENCE [LARGE SCALE GENOMIC DNA]</scope>
    <source>
        <strain evidence="1 2">CCMR0082</strain>
    </source>
</reference>
<dbReference type="Proteomes" id="UP000473574">
    <property type="component" value="Unassembled WGS sequence"/>
</dbReference>
<dbReference type="RefSeq" id="WP_163671013.1">
    <property type="nucleotide sequence ID" value="NZ_QZCE01000002.1"/>
</dbReference>
<dbReference type="EMBL" id="QZCE01000002">
    <property type="protein sequence ID" value="NEZ67721.1"/>
    <property type="molecule type" value="Genomic_DNA"/>
</dbReference>
<gene>
    <name evidence="1" type="ORF">D0962_34015</name>
</gene>